<dbReference type="InterPro" id="IPR002524">
    <property type="entry name" value="Cation_efflux"/>
</dbReference>
<reference evidence="10" key="1">
    <citation type="submission" date="2020-10" db="EMBL/GenBank/DDBJ databases">
        <authorList>
            <person name="Gilroy R."/>
        </authorList>
    </citation>
    <scope>NUCLEOTIDE SEQUENCE</scope>
    <source>
        <strain evidence="10">F6-4510</strain>
    </source>
</reference>
<dbReference type="Proteomes" id="UP000823611">
    <property type="component" value="Unassembled WGS sequence"/>
</dbReference>
<dbReference type="InterPro" id="IPR027470">
    <property type="entry name" value="Cation_efflux_CTD"/>
</dbReference>
<dbReference type="InterPro" id="IPR058533">
    <property type="entry name" value="Cation_efflux_TM"/>
</dbReference>
<dbReference type="GO" id="GO:0016020">
    <property type="term" value="C:membrane"/>
    <property type="evidence" value="ECO:0007669"/>
    <property type="project" value="UniProtKB-SubCell"/>
</dbReference>
<feature type="transmembrane region" description="Helical" evidence="7">
    <location>
        <begin position="109"/>
        <end position="130"/>
    </location>
</feature>
<dbReference type="GO" id="GO:0008324">
    <property type="term" value="F:monoatomic cation transmembrane transporter activity"/>
    <property type="evidence" value="ECO:0007669"/>
    <property type="project" value="InterPro"/>
</dbReference>
<evidence type="ECO:0000256" key="4">
    <source>
        <dbReference type="ARBA" id="ARBA00022692"/>
    </source>
</evidence>
<evidence type="ECO:0000256" key="3">
    <source>
        <dbReference type="ARBA" id="ARBA00022448"/>
    </source>
</evidence>
<dbReference type="InterPro" id="IPR036837">
    <property type="entry name" value="Cation_efflux_CTD_sf"/>
</dbReference>
<dbReference type="PANTHER" id="PTHR43840">
    <property type="entry name" value="MITOCHONDRIAL METAL TRANSPORTER 1-RELATED"/>
    <property type="match status" value="1"/>
</dbReference>
<evidence type="ECO:0000256" key="2">
    <source>
        <dbReference type="ARBA" id="ARBA00008114"/>
    </source>
</evidence>
<dbReference type="FunFam" id="1.20.1510.10:FF:000006">
    <property type="entry name" value="Divalent cation efflux transporter"/>
    <property type="match status" value="1"/>
</dbReference>
<comment type="subcellular location">
    <subcellularLocation>
        <location evidence="1">Membrane</location>
        <topology evidence="1">Multi-pass membrane protein</topology>
    </subcellularLocation>
</comment>
<comment type="similarity">
    <text evidence="2">Belongs to the cation diffusion facilitator (CDF) transporter (TC 2.A.4) family.</text>
</comment>
<gene>
    <name evidence="10" type="ORF">IAC55_01900</name>
</gene>
<reference evidence="10" key="2">
    <citation type="journal article" date="2021" name="PeerJ">
        <title>Extensive microbial diversity within the chicken gut microbiome revealed by metagenomics and culture.</title>
        <authorList>
            <person name="Gilroy R."/>
            <person name="Ravi A."/>
            <person name="Getino M."/>
            <person name="Pursley I."/>
            <person name="Horton D.L."/>
            <person name="Alikhan N.F."/>
            <person name="Baker D."/>
            <person name="Gharbi K."/>
            <person name="Hall N."/>
            <person name="Watson M."/>
            <person name="Adriaenssens E.M."/>
            <person name="Foster-Nyarko E."/>
            <person name="Jarju S."/>
            <person name="Secka A."/>
            <person name="Antonio M."/>
            <person name="Oren A."/>
            <person name="Chaudhuri R.R."/>
            <person name="La Ragione R."/>
            <person name="Hildebrand F."/>
            <person name="Pallen M.J."/>
        </authorList>
    </citation>
    <scope>NUCLEOTIDE SEQUENCE</scope>
    <source>
        <strain evidence="10">F6-4510</strain>
    </source>
</reference>
<dbReference type="Gene3D" id="3.30.70.1350">
    <property type="entry name" value="Cation efflux protein, cytoplasmic domain"/>
    <property type="match status" value="1"/>
</dbReference>
<dbReference type="InterPro" id="IPR027469">
    <property type="entry name" value="Cation_efflux_TMD_sf"/>
</dbReference>
<proteinExistence type="inferred from homology"/>
<feature type="domain" description="Cation efflux protein cytoplasmic" evidence="9">
    <location>
        <begin position="206"/>
        <end position="283"/>
    </location>
</feature>
<dbReference type="SUPFAM" id="SSF160240">
    <property type="entry name" value="Cation efflux protein cytoplasmic domain-like"/>
    <property type="match status" value="1"/>
</dbReference>
<evidence type="ECO:0000313" key="10">
    <source>
        <dbReference type="EMBL" id="MBO8434061.1"/>
    </source>
</evidence>
<feature type="domain" description="Cation efflux protein transmembrane" evidence="8">
    <location>
        <begin position="12"/>
        <end position="200"/>
    </location>
</feature>
<dbReference type="AlphaFoldDB" id="A0A9D9H2J6"/>
<dbReference type="SUPFAM" id="SSF161111">
    <property type="entry name" value="Cation efflux protein transmembrane domain-like"/>
    <property type="match status" value="1"/>
</dbReference>
<evidence type="ECO:0000256" key="7">
    <source>
        <dbReference type="SAM" id="Phobius"/>
    </source>
</evidence>
<keyword evidence="3" id="KW-0813">Transport</keyword>
<organism evidence="10 11">
    <name type="scientific">Candidatus Fimicola merdigallinarum</name>
    <dbReference type="NCBI Taxonomy" id="2840819"/>
    <lineage>
        <taxon>Bacteria</taxon>
        <taxon>Bacillati</taxon>
        <taxon>Bacillota</taxon>
        <taxon>Clostridia</taxon>
        <taxon>Lachnospirales</taxon>
        <taxon>Lachnospiraceae</taxon>
        <taxon>Lachnospiraceae incertae sedis</taxon>
        <taxon>Candidatus Fimicola</taxon>
    </lineage>
</organism>
<dbReference type="NCBIfam" id="TIGR01297">
    <property type="entry name" value="CDF"/>
    <property type="match status" value="1"/>
</dbReference>
<feature type="transmembrane region" description="Helical" evidence="7">
    <location>
        <begin position="12"/>
        <end position="29"/>
    </location>
</feature>
<dbReference type="EMBL" id="JADIMX010000036">
    <property type="protein sequence ID" value="MBO8434061.1"/>
    <property type="molecule type" value="Genomic_DNA"/>
</dbReference>
<accession>A0A9D9H2J6</accession>
<name>A0A9D9H2J6_9FIRM</name>
<keyword evidence="4 7" id="KW-0812">Transmembrane</keyword>
<sequence>MDIVNDVGIKTLIANVVLSIIKIIAGIVAKSSAMVADGFHTVSDVISTIAVMIGVKFSEKEADESHPYGHERIESVLTVFLALILLFTGVGIALTAIKSIMHNDFSKPGILALIAAILSIVTKEGMYRYTMKYANKINSTALKADAWHHRSDAFSSIGTLFGIGGAMLGFEILDPVAGIVVSILIIKVSTEIFMQGINQLVDKSADKETVGKIEDTIKHIDGVKRVDDVKTRLHGSRLYVDVEIAVDKNITVFEGHKIAQVVHDTIEKNLPDVKHCMVHVNPYRDRGEK</sequence>
<keyword evidence="5 7" id="KW-1133">Transmembrane helix</keyword>
<evidence type="ECO:0000259" key="8">
    <source>
        <dbReference type="Pfam" id="PF01545"/>
    </source>
</evidence>
<keyword evidence="6 7" id="KW-0472">Membrane</keyword>
<dbReference type="InterPro" id="IPR050291">
    <property type="entry name" value="CDF_Transporter"/>
</dbReference>
<dbReference type="Pfam" id="PF01545">
    <property type="entry name" value="Cation_efflux"/>
    <property type="match status" value="1"/>
</dbReference>
<comment type="caution">
    <text evidence="10">The sequence shown here is derived from an EMBL/GenBank/DDBJ whole genome shotgun (WGS) entry which is preliminary data.</text>
</comment>
<dbReference type="PANTHER" id="PTHR43840:SF15">
    <property type="entry name" value="MITOCHONDRIAL METAL TRANSPORTER 1-RELATED"/>
    <property type="match status" value="1"/>
</dbReference>
<feature type="transmembrane region" description="Helical" evidence="7">
    <location>
        <begin position="76"/>
        <end position="97"/>
    </location>
</feature>
<dbReference type="Gene3D" id="1.20.1510.10">
    <property type="entry name" value="Cation efflux protein transmembrane domain"/>
    <property type="match status" value="1"/>
</dbReference>
<evidence type="ECO:0000256" key="1">
    <source>
        <dbReference type="ARBA" id="ARBA00004141"/>
    </source>
</evidence>
<evidence type="ECO:0000259" key="9">
    <source>
        <dbReference type="Pfam" id="PF16916"/>
    </source>
</evidence>
<evidence type="ECO:0000256" key="5">
    <source>
        <dbReference type="ARBA" id="ARBA00022989"/>
    </source>
</evidence>
<dbReference type="Pfam" id="PF16916">
    <property type="entry name" value="ZT_dimer"/>
    <property type="match status" value="1"/>
</dbReference>
<protein>
    <submittedName>
        <fullName evidence="10">Cation transporter</fullName>
    </submittedName>
</protein>
<evidence type="ECO:0000313" key="11">
    <source>
        <dbReference type="Proteomes" id="UP000823611"/>
    </source>
</evidence>
<evidence type="ECO:0000256" key="6">
    <source>
        <dbReference type="ARBA" id="ARBA00023136"/>
    </source>
</evidence>